<dbReference type="Pfam" id="PF00395">
    <property type="entry name" value="SLH"/>
    <property type="match status" value="2"/>
</dbReference>
<dbReference type="KEGG" id="pta:HPL003_21280"/>
<feature type="domain" description="SLH" evidence="1">
    <location>
        <begin position="127"/>
        <end position="185"/>
    </location>
</feature>
<sequence length="205" mass="21816">MHNYSKSIKSKLEASQVTTSGLTLAWTGAADDTGVTGYKIYRGSEEITTLPGTVLRYDVSVLAAGTGYARQGTGWASEAIDTLYAMGTIKGTSGTSFIPEKNITSADFVLLLVRALGLGVEDGSNFADVSQGSYYYEALSIAKKSRIISGMDGNNSNPKEEISRQDMMVIVARALKSVNKLASSGSAEDLCNYADALKVDGLRQR</sequence>
<dbReference type="InterPro" id="IPR003961">
    <property type="entry name" value="FN3_dom"/>
</dbReference>
<reference evidence="2 3" key="3">
    <citation type="journal article" date="2012" name="J. Bacteriol.">
        <title>Genome Sequence of Paenibacillus terrae HPL-003, a Xylanase-Producing Bacterium Isolated from Soil Found in Forest Residue.</title>
        <authorList>
            <person name="Shin S.H."/>
            <person name="Kim S."/>
            <person name="Kim J.Y."/>
            <person name="Song H.Y."/>
            <person name="Cho S.J."/>
            <person name="Kim D.R."/>
            <person name="Lee K.I."/>
            <person name="Lim H.K."/>
            <person name="Park N.J."/>
            <person name="Hwang I.T."/>
            <person name="Yang K.S."/>
        </authorList>
    </citation>
    <scope>NUCLEOTIDE SEQUENCE [LARGE SCALE GENOMIC DNA]</scope>
    <source>
        <strain evidence="2 3">HPL-003</strain>
    </source>
</reference>
<dbReference type="InterPro" id="IPR001119">
    <property type="entry name" value="SLH_dom"/>
</dbReference>
<gene>
    <name evidence="2" type="ordered locus">HPL003_21280</name>
</gene>
<dbReference type="Proteomes" id="UP000005876">
    <property type="component" value="Chromosome"/>
</dbReference>
<reference evidence="3" key="1">
    <citation type="submission" date="2011-11" db="EMBL/GenBank/DDBJ databases">
        <title>Complete sequence of Paenibacillus terrae HPL-003.</title>
        <authorList>
            <person name="Shin S.H."/>
            <person name="Kim S."/>
            <person name="Kim J.Y."/>
        </authorList>
    </citation>
    <scope>NUCLEOTIDE SEQUENCE [LARGE SCALE GENOMIC DNA]</scope>
    <source>
        <strain evidence="3">HPL-003</strain>
    </source>
</reference>
<dbReference type="Gene3D" id="2.60.40.10">
    <property type="entry name" value="Immunoglobulins"/>
    <property type="match status" value="1"/>
</dbReference>
<dbReference type="SUPFAM" id="SSF49265">
    <property type="entry name" value="Fibronectin type III"/>
    <property type="match status" value="1"/>
</dbReference>
<feature type="domain" description="SLH" evidence="1">
    <location>
        <begin position="63"/>
        <end position="126"/>
    </location>
</feature>
<dbReference type="InterPro" id="IPR013783">
    <property type="entry name" value="Ig-like_fold"/>
</dbReference>
<dbReference type="EMBL" id="CP003107">
    <property type="protein sequence ID" value="AET60990.1"/>
    <property type="molecule type" value="Genomic_DNA"/>
</dbReference>
<evidence type="ECO:0000313" key="2">
    <source>
        <dbReference type="EMBL" id="AET60990.1"/>
    </source>
</evidence>
<dbReference type="PROSITE" id="PS51272">
    <property type="entry name" value="SLH"/>
    <property type="match status" value="2"/>
</dbReference>
<dbReference type="HOGENOM" id="CLU_1336418_0_0_9"/>
<dbReference type="InterPro" id="IPR036116">
    <property type="entry name" value="FN3_sf"/>
</dbReference>
<name>G7VPB3_PAETH</name>
<accession>G7VPB3</accession>
<proteinExistence type="predicted"/>
<evidence type="ECO:0000313" key="3">
    <source>
        <dbReference type="Proteomes" id="UP000005876"/>
    </source>
</evidence>
<dbReference type="CDD" id="cd00063">
    <property type="entry name" value="FN3"/>
    <property type="match status" value="1"/>
</dbReference>
<protein>
    <recommendedName>
        <fullName evidence="1">SLH domain-containing protein</fullName>
    </recommendedName>
</protein>
<dbReference type="AlphaFoldDB" id="G7VPB3"/>
<dbReference type="STRING" id="985665.HPL003_21280"/>
<evidence type="ECO:0000259" key="1">
    <source>
        <dbReference type="PROSITE" id="PS51272"/>
    </source>
</evidence>
<reference key="2">
    <citation type="submission" date="2011-11" db="EMBL/GenBank/DDBJ databases">
        <authorList>
            <person name="Shin S.H."/>
            <person name="Kim S."/>
            <person name="Kim J.Y."/>
        </authorList>
    </citation>
    <scope>NUCLEOTIDE SEQUENCE</scope>
    <source>
        <strain>HPL-003</strain>
    </source>
</reference>
<dbReference type="eggNOG" id="COG5492">
    <property type="taxonomic scope" value="Bacteria"/>
</dbReference>
<organism evidence="2 3">
    <name type="scientific">Paenibacillus terrae (strain HPL-003)</name>
    <dbReference type="NCBI Taxonomy" id="985665"/>
    <lineage>
        <taxon>Bacteria</taxon>
        <taxon>Bacillati</taxon>
        <taxon>Bacillota</taxon>
        <taxon>Bacilli</taxon>
        <taxon>Bacillales</taxon>
        <taxon>Paenibacillaceae</taxon>
        <taxon>Paenibacillus</taxon>
    </lineage>
</organism>